<dbReference type="AlphaFoldDB" id="X1D452"/>
<gene>
    <name evidence="1" type="ORF">S01H4_60321</name>
</gene>
<dbReference type="NCBIfam" id="NF033496">
    <property type="entry name" value="DUF2080_fam_acc"/>
    <property type="match status" value="1"/>
</dbReference>
<proteinExistence type="predicted"/>
<evidence type="ECO:0008006" key="2">
    <source>
        <dbReference type="Google" id="ProtNLM"/>
    </source>
</evidence>
<comment type="caution">
    <text evidence="1">The sequence shown here is derived from an EMBL/GenBank/DDBJ whole genome shotgun (WGS) entry which is preliminary data.</text>
</comment>
<dbReference type="EMBL" id="BART01035548">
    <property type="protein sequence ID" value="GAH15506.1"/>
    <property type="molecule type" value="Genomic_DNA"/>
</dbReference>
<reference evidence="1" key="1">
    <citation type="journal article" date="2014" name="Front. Microbiol.">
        <title>High frequency of phylogenetically diverse reductive dehalogenase-homologous genes in deep subseafloor sedimentary metagenomes.</title>
        <authorList>
            <person name="Kawai M."/>
            <person name="Futagami T."/>
            <person name="Toyoda A."/>
            <person name="Takaki Y."/>
            <person name="Nishi S."/>
            <person name="Hori S."/>
            <person name="Arai W."/>
            <person name="Tsubouchi T."/>
            <person name="Morono Y."/>
            <person name="Uchiyama I."/>
            <person name="Ito T."/>
            <person name="Fujiyama A."/>
            <person name="Inagaki F."/>
            <person name="Takami H."/>
        </authorList>
    </citation>
    <scope>NUCLEOTIDE SEQUENCE</scope>
    <source>
        <strain evidence="1">Expedition CK06-06</strain>
    </source>
</reference>
<accession>X1D452</accession>
<sequence>MGKVISDEKGILEYKAKKRVTLTGSGAHILVPKELKGKLVLIHYKRK</sequence>
<protein>
    <recommendedName>
        <fullName evidence="2">DUF2080 family transposase-associated protein</fullName>
    </recommendedName>
</protein>
<name>X1D452_9ZZZZ</name>
<organism evidence="1">
    <name type="scientific">marine sediment metagenome</name>
    <dbReference type="NCBI Taxonomy" id="412755"/>
    <lineage>
        <taxon>unclassified sequences</taxon>
        <taxon>metagenomes</taxon>
        <taxon>ecological metagenomes</taxon>
    </lineage>
</organism>
<evidence type="ECO:0000313" key="1">
    <source>
        <dbReference type="EMBL" id="GAH15506.1"/>
    </source>
</evidence>